<feature type="compositionally biased region" description="Gly residues" evidence="1">
    <location>
        <begin position="1061"/>
        <end position="1071"/>
    </location>
</feature>
<feature type="compositionally biased region" description="Low complexity" evidence="1">
    <location>
        <begin position="365"/>
        <end position="375"/>
    </location>
</feature>
<dbReference type="InterPro" id="IPR036397">
    <property type="entry name" value="RNaseH_sf"/>
</dbReference>
<name>A0A812H3I4_9DINO</name>
<feature type="region of interest" description="Disordered" evidence="1">
    <location>
        <begin position="234"/>
        <end position="276"/>
    </location>
</feature>
<reference evidence="2" key="1">
    <citation type="submission" date="2021-02" db="EMBL/GenBank/DDBJ databases">
        <authorList>
            <person name="Dougan E. K."/>
            <person name="Rhodes N."/>
            <person name="Thang M."/>
            <person name="Chan C."/>
        </authorList>
    </citation>
    <scope>NUCLEOTIDE SEQUENCE</scope>
</reference>
<feature type="compositionally biased region" description="Low complexity" evidence="1">
    <location>
        <begin position="256"/>
        <end position="272"/>
    </location>
</feature>
<feature type="region of interest" description="Disordered" evidence="1">
    <location>
        <begin position="1222"/>
        <end position="1245"/>
    </location>
</feature>
<gene>
    <name evidence="2" type="primary">RE1</name>
    <name evidence="2" type="ORF">SNAT2548_LOCUS1255</name>
</gene>
<dbReference type="EMBL" id="CAJNDS010000068">
    <property type="protein sequence ID" value="CAE6942340.1"/>
    <property type="molecule type" value="Genomic_DNA"/>
</dbReference>
<evidence type="ECO:0000256" key="1">
    <source>
        <dbReference type="SAM" id="MobiDB-lite"/>
    </source>
</evidence>
<protein>
    <submittedName>
        <fullName evidence="2">RE1 protein</fullName>
    </submittedName>
</protein>
<dbReference type="SUPFAM" id="SSF53098">
    <property type="entry name" value="Ribonuclease H-like"/>
    <property type="match status" value="1"/>
</dbReference>
<feature type="compositionally biased region" description="Basic and acidic residues" evidence="1">
    <location>
        <begin position="292"/>
        <end position="364"/>
    </location>
</feature>
<feature type="region of interest" description="Disordered" evidence="1">
    <location>
        <begin position="735"/>
        <end position="765"/>
    </location>
</feature>
<evidence type="ECO:0000313" key="3">
    <source>
        <dbReference type="Proteomes" id="UP000604046"/>
    </source>
</evidence>
<feature type="region of interest" description="Disordered" evidence="1">
    <location>
        <begin position="1000"/>
        <end position="1076"/>
    </location>
</feature>
<accession>A0A812H3I4</accession>
<dbReference type="Proteomes" id="UP000604046">
    <property type="component" value="Unassembled WGS sequence"/>
</dbReference>
<feature type="compositionally biased region" description="Basic and acidic residues" evidence="1">
    <location>
        <begin position="1029"/>
        <end position="1049"/>
    </location>
</feature>
<feature type="region of interest" description="Disordered" evidence="1">
    <location>
        <begin position="54"/>
        <end position="114"/>
    </location>
</feature>
<proteinExistence type="predicted"/>
<dbReference type="Gene3D" id="3.30.420.10">
    <property type="entry name" value="Ribonuclease H-like superfamily/Ribonuclease H"/>
    <property type="match status" value="1"/>
</dbReference>
<keyword evidence="3" id="KW-1185">Reference proteome</keyword>
<dbReference type="GO" id="GO:0003676">
    <property type="term" value="F:nucleic acid binding"/>
    <property type="evidence" value="ECO:0007669"/>
    <property type="project" value="InterPro"/>
</dbReference>
<feature type="compositionally biased region" description="Basic and acidic residues" evidence="1">
    <location>
        <begin position="91"/>
        <end position="111"/>
    </location>
</feature>
<organism evidence="2 3">
    <name type="scientific">Symbiodinium natans</name>
    <dbReference type="NCBI Taxonomy" id="878477"/>
    <lineage>
        <taxon>Eukaryota</taxon>
        <taxon>Sar</taxon>
        <taxon>Alveolata</taxon>
        <taxon>Dinophyceae</taxon>
        <taxon>Suessiales</taxon>
        <taxon>Symbiodiniaceae</taxon>
        <taxon>Symbiodinium</taxon>
    </lineage>
</organism>
<comment type="caution">
    <text evidence="2">The sequence shown here is derived from an EMBL/GenBank/DDBJ whole genome shotgun (WGS) entry which is preliminary data.</text>
</comment>
<feature type="region of interest" description="Disordered" evidence="1">
    <location>
        <begin position="292"/>
        <end position="383"/>
    </location>
</feature>
<dbReference type="InterPro" id="IPR012337">
    <property type="entry name" value="RNaseH-like_sf"/>
</dbReference>
<evidence type="ECO:0000313" key="2">
    <source>
        <dbReference type="EMBL" id="CAE6942340.1"/>
    </source>
</evidence>
<feature type="region of interest" description="Disordered" evidence="1">
    <location>
        <begin position="656"/>
        <end position="675"/>
    </location>
</feature>
<sequence length="1454" mass="162066">MPWIAWLDTWEANEIKACKQALKAEAYADAEYSKLERLSHNVQSEYAIHNARLSEQPEGNPGPSGPPPGLPQVHRLDTPPGQGKGKPGGSNDKDADKAESSDKVDTFKETEANAGRPVRGRQILFRIHNYFATNAQHGAVYDMEDLLSVTLLNENLLTFMRNWDTVLSGIPKTPEASFLEPLFHRQVKKVKALSHDINIYERALEGSKERSYSFLYDAANAHLNRKRLERNRERMARQTGDQCKYKHQTPAKGRGRSATPAGSRASSASPGGKPKICKFYKQGVLEDDETVKMKEQAKKAQEEKEAQEKAAQERKAQEEKEAQERKAQEEKEAQERKAQEEKEAQERKAQEEKEAQEKEDERNSKGSQGSKNSKGSGRKKPSGGIPAAVCLLSALVAGSATQADAFSLRKEWTDQITNCTYPYSLALPAVNFSSEVDYINIPVGDTNARFTPISPTNRKHRGEKPLDFVPETRADSIREAQMSAKMLKASISTKDDVPACRWECDSEIGCNHCIPKGLRMSCPAKTKGSSKMLNLEWIGDTGSAQDLIAERDLQHLKAYESEQPINIMTANGPSSADKQCDVDVPSIAISAKPYVLPDTPSVLSIGQRCMEQGFDFIWRACTRPYLKTPEGERVFLDVRDNVPFLKSWKEGTACPARESKSDEIQSVARGEMPDRSSEEIALQLLEKHDFSVHKDVNNHKDHLNVTIAVGEFSNGQFTNLITRSEGAARVRAILDGSRPAPPSDEVRAEPDIGPPAPAAADAPDGEDSRLALVVKDVATCFMYAYPAALKSEDECLVALQHFASAKDNVETFYSDKSRELEAAAKTLGWRHELSKAYIHQSNAVAERAVRATTEGTRTNLIQAGISHVYWPFALEHACTAYNISNPGGKEFTPWFKRFGVAFPEEPLPFGCRIDVWVGPKAQRKGRDRFEPTSEPAIFMGYKFQPGMKWRKEVFAIHLKQLNKHDFHECLKPVIASQYKLTDGKIVFPMRERYERVQAGLASDATEGPVSQSLTNQDAEAADEQPPAPADREVEPPKKVLDPKTGKEIDLPEGGRYYDSGGTLGRKYGGTRGSKKPESIPSYLWVNMSKKQKEKAIVDEAREQALRDMETPTEGSAGSSSAAAAAPAASKDHWEVRLNECKLIRYHYVPRREMFSPDITDCPIELSRISKQRSTTIIPVGGVDVIHEDDDWKNVRKRNKKTSFKWIGKTEFILDRIHSPAPEGDGKDAFPAMPTVPHEPEHREKISSNLPVSEDEVRELFALVARPVGRREILEDPKAQAALDVEWNKLMVKKAWDMGSVREWKDVSDEAIKKGKKVHVGKVFEICVEKGSELPKGDPQRKFKGRTVFQGNNVKDENSDQALFSELGSSPATMEAGKALDAYGHAPGNDCQQADGKQAYTQTTLKGKETWVRLPPDRWPPAWKGKYKDPVVRLTLALYGHPDSGGFWELHCERC</sequence>
<feature type="compositionally biased region" description="Basic residues" evidence="1">
    <location>
        <begin position="245"/>
        <end position="255"/>
    </location>
</feature>
<dbReference type="OrthoDB" id="446949at2759"/>